<protein>
    <recommendedName>
        <fullName evidence="4">Membrane-bound metal-dependent hydrolase</fullName>
    </recommendedName>
</protein>
<sequence length="174" mass="18550">MYVGHVGLALALGAHRRAPPLWLLVFAAQGCDWGDVVRGVLRVGYGDGGLSPHSLPLVAAGAAVAALLATMITRRRGAGAPALLAAVAYASHWPADYLTGIKPTWPGGPWVGEMWYAFPGRDLVLEAAVVTYGWWLWRRSLRDPRGPVPWALLAALLALQLVADLLMGRGTLLL</sequence>
<organism evidence="2 3">
    <name type="scientific">Gemmatirosa kalamazoonensis</name>
    <dbReference type="NCBI Taxonomy" id="861299"/>
    <lineage>
        <taxon>Bacteria</taxon>
        <taxon>Pseudomonadati</taxon>
        <taxon>Gemmatimonadota</taxon>
        <taxon>Gemmatimonadia</taxon>
        <taxon>Gemmatimonadales</taxon>
        <taxon>Gemmatimonadaceae</taxon>
        <taxon>Gemmatirosa</taxon>
    </lineage>
</organism>
<feature type="transmembrane region" description="Helical" evidence="1">
    <location>
        <begin position="51"/>
        <end position="71"/>
    </location>
</feature>
<keyword evidence="1" id="KW-1133">Transmembrane helix</keyword>
<name>W0RHV3_9BACT</name>
<evidence type="ECO:0000256" key="1">
    <source>
        <dbReference type="SAM" id="Phobius"/>
    </source>
</evidence>
<dbReference type="KEGG" id="gba:J421_2814"/>
<dbReference type="AlphaFoldDB" id="W0RHV3"/>
<keyword evidence="3" id="KW-1185">Reference proteome</keyword>
<keyword evidence="1" id="KW-0812">Transmembrane</keyword>
<keyword evidence="1" id="KW-0472">Membrane</keyword>
<accession>W0RHV3</accession>
<dbReference type="RefSeq" id="WP_025411821.1">
    <property type="nucleotide sequence ID" value="NZ_CP007128.1"/>
</dbReference>
<dbReference type="HOGENOM" id="CLU_1576820_0_0_0"/>
<evidence type="ECO:0008006" key="4">
    <source>
        <dbReference type="Google" id="ProtNLM"/>
    </source>
</evidence>
<proteinExistence type="predicted"/>
<reference evidence="2 3" key="1">
    <citation type="journal article" date="2014" name="Genome Announc.">
        <title>Genome Sequence and Methylome of Soil Bacterium Gemmatirosa kalamazoonensis KBS708T, a Member of the Rarely Cultivated Gemmatimonadetes Phylum.</title>
        <authorList>
            <person name="Debruyn J.M."/>
            <person name="Radosevich M."/>
            <person name="Wommack K.E."/>
            <person name="Polson S.W."/>
            <person name="Hauser L.J."/>
            <person name="Fawaz M.N."/>
            <person name="Korlach J."/>
            <person name="Tsai Y.C."/>
        </authorList>
    </citation>
    <scope>NUCLEOTIDE SEQUENCE [LARGE SCALE GENOMIC DNA]</scope>
    <source>
        <strain evidence="2 3">KBS708</strain>
    </source>
</reference>
<dbReference type="InParanoid" id="W0RHV3"/>
<feature type="transmembrane region" description="Helical" evidence="1">
    <location>
        <begin position="149"/>
        <end position="168"/>
    </location>
</feature>
<dbReference type="Proteomes" id="UP000019151">
    <property type="component" value="Chromosome"/>
</dbReference>
<gene>
    <name evidence="2" type="ORF">J421_2814</name>
</gene>
<evidence type="ECO:0000313" key="3">
    <source>
        <dbReference type="Proteomes" id="UP000019151"/>
    </source>
</evidence>
<dbReference type="EMBL" id="CP007128">
    <property type="protein sequence ID" value="AHG90351.1"/>
    <property type="molecule type" value="Genomic_DNA"/>
</dbReference>
<dbReference type="STRING" id="861299.J421_2814"/>
<evidence type="ECO:0000313" key="2">
    <source>
        <dbReference type="EMBL" id="AHG90351.1"/>
    </source>
</evidence>